<keyword evidence="2" id="KW-1185">Reference proteome</keyword>
<protein>
    <submittedName>
        <fullName evidence="1">Transcription initiation factor TFIID subunit 12</fullName>
    </submittedName>
</protein>
<dbReference type="EMBL" id="JAMKPW020000022">
    <property type="protein sequence ID" value="KAK8206719.1"/>
    <property type="molecule type" value="Genomic_DNA"/>
</dbReference>
<proteinExistence type="predicted"/>
<organism evidence="1 2">
    <name type="scientific">Zalaria obscura</name>
    <dbReference type="NCBI Taxonomy" id="2024903"/>
    <lineage>
        <taxon>Eukaryota</taxon>
        <taxon>Fungi</taxon>
        <taxon>Dikarya</taxon>
        <taxon>Ascomycota</taxon>
        <taxon>Pezizomycotina</taxon>
        <taxon>Dothideomycetes</taxon>
        <taxon>Dothideomycetidae</taxon>
        <taxon>Dothideales</taxon>
        <taxon>Zalariaceae</taxon>
        <taxon>Zalaria</taxon>
    </lineage>
</organism>
<evidence type="ECO:0000313" key="1">
    <source>
        <dbReference type="EMBL" id="KAK8206719.1"/>
    </source>
</evidence>
<dbReference type="Proteomes" id="UP001320706">
    <property type="component" value="Unassembled WGS sequence"/>
</dbReference>
<gene>
    <name evidence="1" type="primary">TAF12</name>
    <name evidence="1" type="ORF">M8818_004553</name>
</gene>
<sequence>MSQGSGAPALPIEMFRPHHIPQIPTLTDAQKVHWKEGLTKLWNTVDNTPADSETHQKALNKIKEVSNELMKQIAHWRAKGGAKGAARPQSQSGPAQQQNQQQQQQSQAPPPQQQTQQQPQEQSQPQPQAQPQQPSPPQQQAQQNPQQQQQPQQQQAQQAQQQAHPAQQQQGQGYTMSQQAKAFLNSFVVYPPPNMNTNGPEFEAYRTRISQQMASQIAGQDSAAQRLTHYVKQTQQLEQAGQEVPADLLEKKQHTETLMQQAKARVHEIRSMNERNRAAVAARERENAARQQNNAANAGSPPNAGVAQGQIPNQAQAQQMRQPPQNAAQAMFNANNNPMGGNQQGGGDVPGRTSMSPSTSQPFQNPNQAVNAMQQPQNQMQMPQQPQGPMQGRPLPNPQQQAAFAAQPHQSPSTQMPGAPGSQQGHPQPLSHQAAMSAAARTYSEQQQRNTPTGPGTPGQFPSIGTSVNANSKMPIPKQLNVSSPAPVAMGPARPTFGGGAAPGMMGQPAITKNPGFILEGEGDRVLSKKKLDELVRQVTGGGEGDGLTPEVEEVCILSTSVLTISLSRWDMTNLFSQGILAMADDFVDNVITAACRLAKIRPNSTLDIRDIQIILERNYNIRVPGYSLDEIRTVRKFQPAPGWTQKMNAVQAAKVMGKNDS</sequence>
<accession>A0ACC3SFU3</accession>
<evidence type="ECO:0000313" key="2">
    <source>
        <dbReference type="Proteomes" id="UP001320706"/>
    </source>
</evidence>
<comment type="caution">
    <text evidence="1">The sequence shown here is derived from an EMBL/GenBank/DDBJ whole genome shotgun (WGS) entry which is preliminary data.</text>
</comment>
<reference evidence="1" key="1">
    <citation type="submission" date="2024-02" db="EMBL/GenBank/DDBJ databases">
        <title>Metagenome Assembled Genome of Zalaria obscura JY119.</title>
        <authorList>
            <person name="Vighnesh L."/>
            <person name="Jagadeeshwari U."/>
            <person name="Venkata Ramana C."/>
            <person name="Sasikala C."/>
        </authorList>
    </citation>
    <scope>NUCLEOTIDE SEQUENCE</scope>
    <source>
        <strain evidence="1">JY119</strain>
    </source>
</reference>
<name>A0ACC3SFU3_9PEZI</name>